<dbReference type="PANTHER" id="PTHR43431">
    <property type="entry name" value="OXIDOREDUCTASE, SHORT CHAIN DEHYDROGENASE/REDUCTASE FAMILY (AFU_ORTHOLOGUE AFUA_5G14000)"/>
    <property type="match status" value="1"/>
</dbReference>
<dbReference type="Gene3D" id="3.40.50.720">
    <property type="entry name" value="NAD(P)-binding Rossmann-like Domain"/>
    <property type="match status" value="1"/>
</dbReference>
<evidence type="ECO:0000313" key="2">
    <source>
        <dbReference type="Proteomes" id="UP000468943"/>
    </source>
</evidence>
<protein>
    <submittedName>
        <fullName evidence="1">SDR family NAD(P)-dependent oxidoreductase</fullName>
    </submittedName>
</protein>
<dbReference type="Pfam" id="PF00106">
    <property type="entry name" value="adh_short"/>
    <property type="match status" value="1"/>
</dbReference>
<dbReference type="OrthoDB" id="5513072at2"/>
<keyword evidence="2" id="KW-1185">Reference proteome</keyword>
<dbReference type="EMBL" id="WTYS01000001">
    <property type="protein sequence ID" value="MXO56613.1"/>
    <property type="molecule type" value="Genomic_DNA"/>
</dbReference>
<name>A0A6I4SLL7_9SPHN</name>
<organism evidence="1 2">
    <name type="scientific">Pontixanthobacter gangjinensis</name>
    <dbReference type="NCBI Taxonomy" id="1028742"/>
    <lineage>
        <taxon>Bacteria</taxon>
        <taxon>Pseudomonadati</taxon>
        <taxon>Pseudomonadota</taxon>
        <taxon>Alphaproteobacteria</taxon>
        <taxon>Sphingomonadales</taxon>
        <taxon>Erythrobacteraceae</taxon>
        <taxon>Pontixanthobacter</taxon>
    </lineage>
</organism>
<dbReference type="SUPFAM" id="SSF51735">
    <property type="entry name" value="NAD(P)-binding Rossmann-fold domains"/>
    <property type="match status" value="1"/>
</dbReference>
<sequence length="290" mass="31650">MWARVGVAQQWERFAIIASDLVGPPKPVVRRIISRYAPENLGGSQTITDKRAALIVGAGDGLGSSICKAFAREGLEVCFTRRARNEQKLATLASEIEAEGGCAHGFGVDAREEDDMIALFDQIERDIGPLDVVVFNIGANVPFKITDTTSRVYRKVWEMAAFAGFLTGREAAKRMMPRGHGSILFTGATASLRGAAGFSAFAGAKHALRALAQSMARELGGEGIHVGHIIVDGLMDGTFARTNFPDVADRVEREEILSPDAVAAEYVHLWKQPRSAWTHELDLRPWKEKF</sequence>
<gene>
    <name evidence="1" type="ORF">GRI36_06930</name>
</gene>
<evidence type="ECO:0000313" key="1">
    <source>
        <dbReference type="EMBL" id="MXO56613.1"/>
    </source>
</evidence>
<dbReference type="AlphaFoldDB" id="A0A6I4SLL7"/>
<dbReference type="PRINTS" id="PR00081">
    <property type="entry name" value="GDHRDH"/>
</dbReference>
<dbReference type="InterPro" id="IPR002347">
    <property type="entry name" value="SDR_fam"/>
</dbReference>
<dbReference type="PANTHER" id="PTHR43431:SF7">
    <property type="entry name" value="OXIDOREDUCTASE, SHORT CHAIN DEHYDROGENASE_REDUCTASE FAMILY (AFU_ORTHOLOGUE AFUA_5G14000)"/>
    <property type="match status" value="1"/>
</dbReference>
<dbReference type="InterPro" id="IPR036291">
    <property type="entry name" value="NAD(P)-bd_dom_sf"/>
</dbReference>
<comment type="caution">
    <text evidence="1">The sequence shown here is derived from an EMBL/GenBank/DDBJ whole genome shotgun (WGS) entry which is preliminary data.</text>
</comment>
<accession>A0A6I4SLL7</accession>
<reference evidence="1 2" key="1">
    <citation type="submission" date="2019-12" db="EMBL/GenBank/DDBJ databases">
        <title>Genomic-based taxomic classification of the family Erythrobacteraceae.</title>
        <authorList>
            <person name="Xu L."/>
        </authorList>
    </citation>
    <scope>NUCLEOTIDE SEQUENCE [LARGE SCALE GENOMIC DNA]</scope>
    <source>
        <strain evidence="1 2">JCM 17802</strain>
    </source>
</reference>
<dbReference type="Proteomes" id="UP000468943">
    <property type="component" value="Unassembled WGS sequence"/>
</dbReference>
<proteinExistence type="predicted"/>
<dbReference type="RefSeq" id="WP_160597793.1">
    <property type="nucleotide sequence ID" value="NZ_WTYS01000001.1"/>
</dbReference>